<comment type="similarity">
    <text evidence="1">Belongs to the MET18/MMS19 family.</text>
</comment>
<keyword evidence="1" id="KW-0227">DNA damage</keyword>
<dbReference type="AlphaFoldDB" id="A0A0K9Q1U9"/>
<comment type="caution">
    <text evidence="2">The sequence shown here is derived from an EMBL/GenBank/DDBJ whole genome shotgun (WGS) entry which is preliminary data.</text>
</comment>
<dbReference type="GO" id="GO:0051604">
    <property type="term" value="P:protein maturation"/>
    <property type="evidence" value="ECO:0007669"/>
    <property type="project" value="UniProtKB-UniRule"/>
</dbReference>
<comment type="subcellular location">
    <subcellularLocation>
        <location evidence="1">Nucleus</location>
    </subcellularLocation>
</comment>
<dbReference type="GO" id="GO:0097361">
    <property type="term" value="C:cytosolic [4Fe-4S] assembly targeting complex"/>
    <property type="evidence" value="ECO:0007669"/>
    <property type="project" value="UniProtKB-UniRule"/>
</dbReference>
<gene>
    <name evidence="2" type="ORF">ZOSMA_127G00280</name>
</gene>
<dbReference type="PANTHER" id="PTHR12891">
    <property type="entry name" value="DNA REPAIR/TRANSCRIPTION PROTEIN MET18/MMS19"/>
    <property type="match status" value="1"/>
</dbReference>
<dbReference type="GO" id="GO:0016226">
    <property type="term" value="P:iron-sulfur cluster assembly"/>
    <property type="evidence" value="ECO:0007669"/>
    <property type="project" value="UniProtKB-UniRule"/>
</dbReference>
<evidence type="ECO:0000313" key="2">
    <source>
        <dbReference type="EMBL" id="KMZ74507.1"/>
    </source>
</evidence>
<reference evidence="3" key="1">
    <citation type="journal article" date="2016" name="Nature">
        <title>The genome of the seagrass Zostera marina reveals angiosperm adaptation to the sea.</title>
        <authorList>
            <person name="Olsen J.L."/>
            <person name="Rouze P."/>
            <person name="Verhelst B."/>
            <person name="Lin Y.-C."/>
            <person name="Bayer T."/>
            <person name="Collen J."/>
            <person name="Dattolo E."/>
            <person name="De Paoli E."/>
            <person name="Dittami S."/>
            <person name="Maumus F."/>
            <person name="Michel G."/>
            <person name="Kersting A."/>
            <person name="Lauritano C."/>
            <person name="Lohaus R."/>
            <person name="Toepel M."/>
            <person name="Tonon T."/>
            <person name="Vanneste K."/>
            <person name="Amirebrahimi M."/>
            <person name="Brakel J."/>
            <person name="Bostroem C."/>
            <person name="Chovatia M."/>
            <person name="Grimwood J."/>
            <person name="Jenkins J.W."/>
            <person name="Jueterbock A."/>
            <person name="Mraz A."/>
            <person name="Stam W.T."/>
            <person name="Tice H."/>
            <person name="Bornberg-Bauer E."/>
            <person name="Green P.J."/>
            <person name="Pearson G.A."/>
            <person name="Procaccini G."/>
            <person name="Duarte C.M."/>
            <person name="Schmutz J."/>
            <person name="Reusch T.B.H."/>
            <person name="Van de Peer Y."/>
        </authorList>
    </citation>
    <scope>NUCLEOTIDE SEQUENCE [LARGE SCALE GENOMIC DNA]</scope>
    <source>
        <strain evidence="3">cv. Finnish</strain>
    </source>
</reference>
<comment type="function">
    <text evidence="1">Key component of the cytosolic iron-sulfur protein assembly (CIA) complex, a multiprotein complex that mediates the incorporation of iron-sulfur cluster into apoproteins specifically involved in DNA metabolism and genomic integrity. In the CIA complex, MMS19 acts as an adapter between early-acting CIA components and a subset of cellular target iron-sulfur proteins.</text>
</comment>
<sequence length="219" mass="24838">MTMKVVVGNLNKENQLLIMHKGYNIIQSRIISPLRKLNQFLPDNTEIARLDLDSIILSPYDELLVSLFAAVVVALQPQVVISDIKVIINVFSIYLLKGHVSEAHALGSIFNKWPSNSKKADEISCRLKEAIDIIFTKGVFSSDIKLLRINDDIDANNAVHMNVIVGLDKDWYLTREVPRSIHLHQQFSSIIIWSFCGVCINPKRNTKYTTNRGEGRRIP</sequence>
<dbReference type="PANTHER" id="PTHR12891:SF0">
    <property type="entry name" value="MMS19 NUCLEOTIDE EXCISION REPAIR PROTEIN HOMOLOG"/>
    <property type="match status" value="1"/>
</dbReference>
<keyword evidence="1" id="KW-0539">Nucleus</keyword>
<name>A0A0K9Q1U9_ZOSMR</name>
<dbReference type="EMBL" id="LFYR01000304">
    <property type="protein sequence ID" value="KMZ74507.1"/>
    <property type="molecule type" value="Genomic_DNA"/>
</dbReference>
<dbReference type="STRING" id="29655.A0A0K9Q1U9"/>
<dbReference type="GO" id="GO:0005634">
    <property type="term" value="C:nucleus"/>
    <property type="evidence" value="ECO:0007669"/>
    <property type="project" value="UniProtKB-SubCell"/>
</dbReference>
<dbReference type="GO" id="GO:0006281">
    <property type="term" value="P:DNA repair"/>
    <property type="evidence" value="ECO:0007669"/>
    <property type="project" value="UniProtKB-UniRule"/>
</dbReference>
<organism evidence="2 3">
    <name type="scientific">Zostera marina</name>
    <name type="common">Eelgrass</name>
    <dbReference type="NCBI Taxonomy" id="29655"/>
    <lineage>
        <taxon>Eukaryota</taxon>
        <taxon>Viridiplantae</taxon>
        <taxon>Streptophyta</taxon>
        <taxon>Embryophyta</taxon>
        <taxon>Tracheophyta</taxon>
        <taxon>Spermatophyta</taxon>
        <taxon>Magnoliopsida</taxon>
        <taxon>Liliopsida</taxon>
        <taxon>Zosteraceae</taxon>
        <taxon>Zostera</taxon>
    </lineage>
</organism>
<evidence type="ECO:0000256" key="1">
    <source>
        <dbReference type="RuleBase" id="RU367072"/>
    </source>
</evidence>
<evidence type="ECO:0000313" key="3">
    <source>
        <dbReference type="Proteomes" id="UP000036987"/>
    </source>
</evidence>
<dbReference type="OrthoDB" id="342900at2759"/>
<keyword evidence="3" id="KW-1185">Reference proteome</keyword>
<dbReference type="Proteomes" id="UP000036987">
    <property type="component" value="Unassembled WGS sequence"/>
</dbReference>
<dbReference type="InterPro" id="IPR039920">
    <property type="entry name" value="MMS19"/>
</dbReference>
<accession>A0A0K9Q1U9</accession>
<proteinExistence type="inferred from homology"/>
<protein>
    <recommendedName>
        <fullName evidence="1">MMS19 nucleotide excision repair protein</fullName>
    </recommendedName>
</protein>
<keyword evidence="1" id="KW-0234">DNA repair</keyword>